<dbReference type="EMBL" id="ML769586">
    <property type="protein sequence ID" value="KAE9392870.1"/>
    <property type="molecule type" value="Genomic_DNA"/>
</dbReference>
<gene>
    <name evidence="2" type="ORF">BT96DRAFT_999984</name>
</gene>
<sequence>MINTYSYGPFYAGRGRSISRSVSRDPSGSVARYGYKYGYGAVGHNPSLAHTISMPSPLEPEPSEVRVQIASAAEGRASVERSGSGSRKGTKGGSASGSVERTGNGTADASRRGSESHTPYLRPSLVMSPSSSSLAKSMTSSRESMSDSHGGTGAGLGVRVVRPLSLASGNMDRRGRPKVKAGGSFPSPIASGYTSASSGDGVAPAVQSGLSLEQTPRPLNGFPSATTPSTSTLTAPPSSPHSESDHLGDSNQNQNEHPPTSNQAGKKTPQPVFEIKDVGELTIDWD</sequence>
<organism evidence="2 3">
    <name type="scientific">Gymnopus androsaceus JB14</name>
    <dbReference type="NCBI Taxonomy" id="1447944"/>
    <lineage>
        <taxon>Eukaryota</taxon>
        <taxon>Fungi</taxon>
        <taxon>Dikarya</taxon>
        <taxon>Basidiomycota</taxon>
        <taxon>Agaricomycotina</taxon>
        <taxon>Agaricomycetes</taxon>
        <taxon>Agaricomycetidae</taxon>
        <taxon>Agaricales</taxon>
        <taxon>Marasmiineae</taxon>
        <taxon>Omphalotaceae</taxon>
        <taxon>Gymnopus</taxon>
    </lineage>
</organism>
<accession>A0A6A4H574</accession>
<evidence type="ECO:0000313" key="2">
    <source>
        <dbReference type="EMBL" id="KAE9392870.1"/>
    </source>
</evidence>
<reference evidence="2" key="1">
    <citation type="journal article" date="2019" name="Environ. Microbiol.">
        <title>Fungal ecological strategies reflected in gene transcription - a case study of two litter decomposers.</title>
        <authorList>
            <person name="Barbi F."/>
            <person name="Kohler A."/>
            <person name="Barry K."/>
            <person name="Baskaran P."/>
            <person name="Daum C."/>
            <person name="Fauchery L."/>
            <person name="Ihrmark K."/>
            <person name="Kuo A."/>
            <person name="LaButti K."/>
            <person name="Lipzen A."/>
            <person name="Morin E."/>
            <person name="Grigoriev I.V."/>
            <person name="Henrissat B."/>
            <person name="Lindahl B."/>
            <person name="Martin F."/>
        </authorList>
    </citation>
    <scope>NUCLEOTIDE SEQUENCE</scope>
    <source>
        <strain evidence="2">JB14</strain>
    </source>
</reference>
<feature type="compositionally biased region" description="Low complexity" evidence="1">
    <location>
        <begin position="223"/>
        <end position="236"/>
    </location>
</feature>
<evidence type="ECO:0000256" key="1">
    <source>
        <dbReference type="SAM" id="MobiDB-lite"/>
    </source>
</evidence>
<keyword evidence="3" id="KW-1185">Reference proteome</keyword>
<dbReference type="AlphaFoldDB" id="A0A6A4H574"/>
<protein>
    <submittedName>
        <fullName evidence="2">Uncharacterized protein</fullName>
    </submittedName>
</protein>
<proteinExistence type="predicted"/>
<feature type="region of interest" description="Disordered" evidence="1">
    <location>
        <begin position="73"/>
        <end position="286"/>
    </location>
</feature>
<evidence type="ECO:0000313" key="3">
    <source>
        <dbReference type="Proteomes" id="UP000799118"/>
    </source>
</evidence>
<dbReference type="Proteomes" id="UP000799118">
    <property type="component" value="Unassembled WGS sequence"/>
</dbReference>
<name>A0A6A4H574_9AGAR</name>
<feature type="compositionally biased region" description="Polar residues" evidence="1">
    <location>
        <begin position="249"/>
        <end position="265"/>
    </location>
</feature>
<feature type="compositionally biased region" description="Low complexity" evidence="1">
    <location>
        <begin position="123"/>
        <end position="143"/>
    </location>
</feature>